<keyword evidence="2" id="KW-1185">Reference proteome</keyword>
<dbReference type="Proteomes" id="UP000239724">
    <property type="component" value="Unassembled WGS sequence"/>
</dbReference>
<dbReference type="InterPro" id="IPR026350">
    <property type="entry name" value="GxxExxY"/>
</dbReference>
<gene>
    <name evidence="1" type="ORF">CCS01_24025</name>
</gene>
<proteinExistence type="predicted"/>
<name>A0A2S6N1S9_RHOGL</name>
<dbReference type="RefSeq" id="WP_104521359.1">
    <property type="nucleotide sequence ID" value="NZ_NHRY01000241.1"/>
</dbReference>
<dbReference type="AlphaFoldDB" id="A0A2S6N1S9"/>
<dbReference type="OrthoDB" id="7172915at2"/>
<protein>
    <submittedName>
        <fullName evidence="1">GxxExxY protein</fullName>
    </submittedName>
</protein>
<dbReference type="Pfam" id="PF13366">
    <property type="entry name" value="PDDEXK_3"/>
    <property type="match status" value="1"/>
</dbReference>
<organism evidence="1 2">
    <name type="scientific">Rhodopila globiformis</name>
    <name type="common">Rhodopseudomonas globiformis</name>
    <dbReference type="NCBI Taxonomy" id="1071"/>
    <lineage>
        <taxon>Bacteria</taxon>
        <taxon>Pseudomonadati</taxon>
        <taxon>Pseudomonadota</taxon>
        <taxon>Alphaproteobacteria</taxon>
        <taxon>Acetobacterales</taxon>
        <taxon>Acetobacteraceae</taxon>
        <taxon>Rhodopila</taxon>
    </lineage>
</organism>
<sequence length="126" mass="14529">MCNNEDHDLSWRVIGLAIEVHRQLGPGLLERVYEECLCYELQQAGIPFLRQSRLPLRYKATELNCGFLIDLVIDNSLIVEIKSVDQILPVHEAQLLTHLRLSRIPLGLLMNFNTAVLKDGIRRRRV</sequence>
<dbReference type="NCBIfam" id="TIGR04256">
    <property type="entry name" value="GxxExxY"/>
    <property type="match status" value="1"/>
</dbReference>
<dbReference type="EMBL" id="NHRY01000241">
    <property type="protein sequence ID" value="PPQ28572.1"/>
    <property type="molecule type" value="Genomic_DNA"/>
</dbReference>
<reference evidence="1 2" key="1">
    <citation type="journal article" date="2018" name="Arch. Microbiol.">
        <title>New insights into the metabolic potential of the phototrophic purple bacterium Rhodopila globiformis DSM 161(T) from its draft genome sequence and evidence for a vanadium-dependent nitrogenase.</title>
        <authorList>
            <person name="Imhoff J.F."/>
            <person name="Rahn T."/>
            <person name="Kunzel S."/>
            <person name="Neulinger S.C."/>
        </authorList>
    </citation>
    <scope>NUCLEOTIDE SEQUENCE [LARGE SCALE GENOMIC DNA]</scope>
    <source>
        <strain evidence="1 2">DSM 161</strain>
    </source>
</reference>
<evidence type="ECO:0000313" key="1">
    <source>
        <dbReference type="EMBL" id="PPQ28572.1"/>
    </source>
</evidence>
<evidence type="ECO:0000313" key="2">
    <source>
        <dbReference type="Proteomes" id="UP000239724"/>
    </source>
</evidence>
<accession>A0A2S6N1S9</accession>
<comment type="caution">
    <text evidence="1">The sequence shown here is derived from an EMBL/GenBank/DDBJ whole genome shotgun (WGS) entry which is preliminary data.</text>
</comment>